<protein>
    <submittedName>
        <fullName evidence="1">Uncharacterized protein</fullName>
    </submittedName>
</protein>
<keyword evidence="2" id="KW-1185">Reference proteome</keyword>
<reference evidence="1 2" key="1">
    <citation type="submission" date="2016-10" db="EMBL/GenBank/DDBJ databases">
        <authorList>
            <person name="de Groot N.N."/>
        </authorList>
    </citation>
    <scope>NUCLEOTIDE SEQUENCE [LARGE SCALE GENOMIC DNA]</scope>
    <source>
        <strain evidence="1 2">ATCC 43154</strain>
    </source>
</reference>
<dbReference type="STRING" id="758825.SAMN02982985_04800"/>
<sequence>MSGPTATQPPAALPLTPDEQRVLSAFRSMDSNRRIATLAVTEAWAQASLSQKRPTLSLIQGGSV</sequence>
<evidence type="ECO:0000313" key="2">
    <source>
        <dbReference type="Proteomes" id="UP000199470"/>
    </source>
</evidence>
<accession>A0A1I4SIH9</accession>
<proteinExistence type="predicted"/>
<dbReference type="EMBL" id="FOTW01000026">
    <property type="protein sequence ID" value="SFM64318.1"/>
    <property type="molecule type" value="Genomic_DNA"/>
</dbReference>
<dbReference type="AlphaFoldDB" id="A0A1I4SIH9"/>
<name>A0A1I4SIH9_9BURK</name>
<organism evidence="1 2">
    <name type="scientific">Rugamonas rubra</name>
    <dbReference type="NCBI Taxonomy" id="758825"/>
    <lineage>
        <taxon>Bacteria</taxon>
        <taxon>Pseudomonadati</taxon>
        <taxon>Pseudomonadota</taxon>
        <taxon>Betaproteobacteria</taxon>
        <taxon>Burkholderiales</taxon>
        <taxon>Oxalobacteraceae</taxon>
        <taxon>Telluria group</taxon>
        <taxon>Rugamonas</taxon>
    </lineage>
</organism>
<gene>
    <name evidence="1" type="ORF">SAMN02982985_04800</name>
</gene>
<dbReference type="RefSeq" id="WP_093390231.1">
    <property type="nucleotide sequence ID" value="NZ_FOTW01000026.1"/>
</dbReference>
<evidence type="ECO:0000313" key="1">
    <source>
        <dbReference type="EMBL" id="SFM64318.1"/>
    </source>
</evidence>
<dbReference type="Proteomes" id="UP000199470">
    <property type="component" value="Unassembled WGS sequence"/>
</dbReference>